<proteinExistence type="predicted"/>
<dbReference type="Pfam" id="PF06456">
    <property type="entry name" value="Arfaptin"/>
    <property type="match status" value="1"/>
</dbReference>
<sequence length="486" mass="56565">MDESTITKMQCHYWEAKQTFLKKIKRKEDDFIVASDAELDAKLELLKSIDETNQNLLNLLEHYQERICSLSQEQCILGKFLRECGKHDTTNAGNLMANAGKTFLFAGHQFILLRSILLRSFRDVQTFQYRAVTDTFETVEQMEKSRTAYRAALLWMKDISKQLDPEACIQVDKFKKIQNHVRDKKSVFDKLKIDSLQKIDLLSASRCNLFNNILLLYQNILKDVWSKTTKTMNIFTETYSTHLGYEFQMLKELNTDSKFDEISQSFEEKLKELIAQQSNTNNCESSNNDLDMLIFFEADYTDEAKEGSQLKENKNPLKNLKDKPSRKSSTFSRKRNESQAKLLHLDLTDSNLNEKVPTEISNSTSNSNRDELSRINLYLPSFLIDFDQNKQFSQTASTEHNKSFDGNVFSDFDFFSFGTSKSDQNKSQDKIVDPERHDHKSKNSSSSNDKKNNWLDLFTDIDPLTNPEEFDRKFFLPKSNDIDRKC</sequence>
<dbReference type="FunFam" id="1.20.1270.60:FF:000068">
    <property type="entry name" value="Islet cell autoantigen"/>
    <property type="match status" value="1"/>
</dbReference>
<organism evidence="2 3">
    <name type="scientific">Sarcoptes scabiei</name>
    <name type="common">Itch mite</name>
    <name type="synonym">Acarus scabiei</name>
    <dbReference type="NCBI Taxonomy" id="52283"/>
    <lineage>
        <taxon>Eukaryota</taxon>
        <taxon>Metazoa</taxon>
        <taxon>Ecdysozoa</taxon>
        <taxon>Arthropoda</taxon>
        <taxon>Chelicerata</taxon>
        <taxon>Arachnida</taxon>
        <taxon>Acari</taxon>
        <taxon>Acariformes</taxon>
        <taxon>Sarcoptiformes</taxon>
        <taxon>Astigmata</taxon>
        <taxon>Psoroptidia</taxon>
        <taxon>Sarcoptoidea</taxon>
        <taxon>Sarcoptidae</taxon>
        <taxon>Sarcoptinae</taxon>
        <taxon>Sarcoptes</taxon>
    </lineage>
</organism>
<evidence type="ECO:0000256" key="1">
    <source>
        <dbReference type="SAM" id="MobiDB-lite"/>
    </source>
</evidence>
<dbReference type="PROSITE" id="PS50870">
    <property type="entry name" value="AH"/>
    <property type="match status" value="1"/>
</dbReference>
<feature type="compositionally biased region" description="Basic and acidic residues" evidence="1">
    <location>
        <begin position="306"/>
        <end position="325"/>
    </location>
</feature>
<comment type="caution">
    <text evidence="2">The sequence shown here is derived from an EMBL/GenBank/DDBJ whole genome shotgun (WGS) entry which is preliminary data.</text>
</comment>
<feature type="region of interest" description="Disordered" evidence="1">
    <location>
        <begin position="421"/>
        <end position="453"/>
    </location>
</feature>
<dbReference type="PANTHER" id="PTHR10164:SF4">
    <property type="entry name" value="GH23156P"/>
    <property type="match status" value="1"/>
</dbReference>
<dbReference type="Gene3D" id="1.20.1270.60">
    <property type="entry name" value="Arfaptin homology (AH) domain/BAR domain"/>
    <property type="match status" value="1"/>
</dbReference>
<evidence type="ECO:0000313" key="3">
    <source>
        <dbReference type="Proteomes" id="UP000616769"/>
    </source>
</evidence>
<dbReference type="InterPro" id="IPR027267">
    <property type="entry name" value="AH/BAR_dom_sf"/>
</dbReference>
<dbReference type="InterPro" id="IPR010504">
    <property type="entry name" value="AH_dom"/>
</dbReference>
<dbReference type="Proteomes" id="UP000616769">
    <property type="component" value="Unassembled WGS sequence"/>
</dbReference>
<dbReference type="SUPFAM" id="SSF103657">
    <property type="entry name" value="BAR/IMD domain-like"/>
    <property type="match status" value="1"/>
</dbReference>
<accession>A0A132ABJ4</accession>
<dbReference type="GO" id="GO:0051049">
    <property type="term" value="P:regulation of transport"/>
    <property type="evidence" value="ECO:0007669"/>
    <property type="project" value="TreeGrafter"/>
</dbReference>
<dbReference type="GO" id="GO:0005794">
    <property type="term" value="C:Golgi apparatus"/>
    <property type="evidence" value="ECO:0007669"/>
    <property type="project" value="TreeGrafter"/>
</dbReference>
<dbReference type="GO" id="GO:0019904">
    <property type="term" value="F:protein domain specific binding"/>
    <property type="evidence" value="ECO:0007669"/>
    <property type="project" value="InterPro"/>
</dbReference>
<dbReference type="AlphaFoldDB" id="A0A132ABJ4"/>
<dbReference type="VEuPathDB" id="VectorBase:SSCA004462"/>
<protein>
    <submittedName>
        <fullName evidence="2">Arfaptin-like protein</fullName>
    </submittedName>
</protein>
<dbReference type="PANTHER" id="PTHR10164">
    <property type="entry name" value="ISLET CELL AUTOANTIGEN 1"/>
    <property type="match status" value="1"/>
</dbReference>
<evidence type="ECO:0000313" key="2">
    <source>
        <dbReference type="EMBL" id="KPM08356.1"/>
    </source>
</evidence>
<dbReference type="SMART" id="SM01015">
    <property type="entry name" value="Arfaptin"/>
    <property type="match status" value="1"/>
</dbReference>
<dbReference type="OrthoDB" id="2126778at2759"/>
<dbReference type="InterPro" id="IPR024114">
    <property type="entry name" value="Islet_autoAg_Ica1/Ica1-like"/>
</dbReference>
<dbReference type="EMBL" id="JXLN01012343">
    <property type="protein sequence ID" value="KPM08356.1"/>
    <property type="molecule type" value="Genomic_DNA"/>
</dbReference>
<feature type="region of interest" description="Disordered" evidence="1">
    <location>
        <begin position="306"/>
        <end position="337"/>
    </location>
</feature>
<name>A0A132ABJ4_SARSC</name>
<feature type="compositionally biased region" description="Basic and acidic residues" evidence="1">
    <location>
        <begin position="423"/>
        <end position="438"/>
    </location>
</feature>
<gene>
    <name evidence="2" type="ORF">QR98_0068720</name>
</gene>
<reference evidence="2 3" key="1">
    <citation type="journal article" date="2015" name="Parasit. Vectors">
        <title>Draft genome of the scabies mite.</title>
        <authorList>
            <person name="Rider S.D.Jr."/>
            <person name="Morgan M.S."/>
            <person name="Arlian L.G."/>
        </authorList>
    </citation>
    <scope>NUCLEOTIDE SEQUENCE [LARGE SCALE GENOMIC DNA]</scope>
    <source>
        <strain evidence="2">Arlian Lab</strain>
    </source>
</reference>